<sequence length="78" mass="9210">MNQKWKLYDGFYGILVEVDGDKVLDEIIKHFDENNPNSTEKTLILDMYSLERNASELLKFQRRVNYYGELGYTILLTS</sequence>
<name>A0A328U3R4_9BACL</name>
<proteinExistence type="predicted"/>
<evidence type="ECO:0000313" key="2">
    <source>
        <dbReference type="Proteomes" id="UP000249260"/>
    </source>
</evidence>
<organism evidence="1 2">
    <name type="scientific">Paenibacillus montanisoli</name>
    <dbReference type="NCBI Taxonomy" id="2081970"/>
    <lineage>
        <taxon>Bacteria</taxon>
        <taxon>Bacillati</taxon>
        <taxon>Bacillota</taxon>
        <taxon>Bacilli</taxon>
        <taxon>Bacillales</taxon>
        <taxon>Paenibacillaceae</taxon>
        <taxon>Paenibacillus</taxon>
    </lineage>
</organism>
<keyword evidence="2" id="KW-1185">Reference proteome</keyword>
<accession>A0A328U3R4</accession>
<dbReference type="RefSeq" id="WP_112882325.1">
    <property type="nucleotide sequence ID" value="NZ_QLUW01000002.1"/>
</dbReference>
<evidence type="ECO:0000313" key="1">
    <source>
        <dbReference type="EMBL" id="RAP76101.1"/>
    </source>
</evidence>
<protein>
    <submittedName>
        <fullName evidence="1">Uncharacterized protein</fullName>
    </submittedName>
</protein>
<dbReference type="Proteomes" id="UP000249260">
    <property type="component" value="Unassembled WGS sequence"/>
</dbReference>
<dbReference type="AlphaFoldDB" id="A0A328U3R4"/>
<comment type="caution">
    <text evidence="1">The sequence shown here is derived from an EMBL/GenBank/DDBJ whole genome shotgun (WGS) entry which is preliminary data.</text>
</comment>
<reference evidence="1 2" key="1">
    <citation type="submission" date="2018-06" db="EMBL/GenBank/DDBJ databases">
        <title>Paenibacillus montanisoli sp. nov., isolated from mountain area soil.</title>
        <authorList>
            <person name="Wu M."/>
        </authorList>
    </citation>
    <scope>NUCLEOTIDE SEQUENCE [LARGE SCALE GENOMIC DNA]</scope>
    <source>
        <strain evidence="1 2">RA17</strain>
    </source>
</reference>
<gene>
    <name evidence="1" type="ORF">DL346_11810</name>
</gene>
<dbReference type="EMBL" id="QLUW01000002">
    <property type="protein sequence ID" value="RAP76101.1"/>
    <property type="molecule type" value="Genomic_DNA"/>
</dbReference>